<reference evidence="2 3" key="2">
    <citation type="submission" date="2018-10" db="EMBL/GenBank/DDBJ databases">
        <authorList>
            <consortium name="Pathogen Informatics"/>
        </authorList>
    </citation>
    <scope>NUCLEOTIDE SEQUENCE [LARGE SCALE GENOMIC DNA]</scope>
</reference>
<dbReference type="SMART" id="SM00443">
    <property type="entry name" value="G_patch"/>
    <property type="match status" value="1"/>
</dbReference>
<dbReference type="OrthoDB" id="5842926at2759"/>
<evidence type="ECO:0000313" key="2">
    <source>
        <dbReference type="EMBL" id="VDD93735.1"/>
    </source>
</evidence>
<proteinExistence type="predicted"/>
<dbReference type="GO" id="GO:0003676">
    <property type="term" value="F:nucleic acid binding"/>
    <property type="evidence" value="ECO:0007669"/>
    <property type="project" value="InterPro"/>
</dbReference>
<evidence type="ECO:0000313" key="3">
    <source>
        <dbReference type="Proteomes" id="UP000274131"/>
    </source>
</evidence>
<feature type="domain" description="G-patch" evidence="1">
    <location>
        <begin position="322"/>
        <end position="376"/>
    </location>
</feature>
<dbReference type="PANTHER" id="PTHR14390:SF2">
    <property type="entry name" value="G PATCH DOMAIN-CONTAINING PROTEIN 3"/>
    <property type="match status" value="1"/>
</dbReference>
<accession>A0A158QBC2</accession>
<dbReference type="WBParaSite" id="EVEC_0000904501-mRNA-1">
    <property type="protein sequence ID" value="EVEC_0000904501-mRNA-1"/>
    <property type="gene ID" value="EVEC_0000904501"/>
</dbReference>
<dbReference type="Proteomes" id="UP000274131">
    <property type="component" value="Unassembled WGS sequence"/>
</dbReference>
<sequence length="385" mass="44486">WYKSNIETFLDVSYAIIRNIPKQFHAKDLRHYFSEYVENGHFKCFHYRHRPEIHVIFSGRSAENLNSSAAGRYCCIVSFNDEEIREKFKKDFHGKFWSDAEGNELGCRCYVFFVKISAALEADVLTKLDLSAMIEFRPPEVMPFGNVGTPTDYFLEQIRLCKLPARLVGKLGLKPPRHIKMYGAVPLTYPSSSLFADMIEKLEVEETEDDNDECEEWERHEALHNDITEQDRGPGLVWYTDTSFWQEAEEGTDTDWKWADDWDVDYSVYYDKSSSTLDARQAVEIFEDEKLRSLTFSVHNGKNTLKEHRDDYLPFGGFEKHTKGVGSKILKRFGWKPGKGLGKKECGKVEAISEEVEEVGGVRISMKRAGVGYHGERLQRTDECC</sequence>
<name>A0A158QBC2_ENTVE</name>
<gene>
    <name evidence="2" type="ORF">EVEC_LOCUS8486</name>
</gene>
<dbReference type="InterPro" id="IPR040341">
    <property type="entry name" value="GPATCH3"/>
</dbReference>
<dbReference type="STRING" id="51028.A0A158QBC2"/>
<dbReference type="EMBL" id="UXUI01009448">
    <property type="protein sequence ID" value="VDD93735.1"/>
    <property type="molecule type" value="Genomic_DNA"/>
</dbReference>
<protein>
    <submittedName>
        <fullName evidence="4">G-patch domain-containing protein</fullName>
    </submittedName>
</protein>
<evidence type="ECO:0000259" key="1">
    <source>
        <dbReference type="PROSITE" id="PS50174"/>
    </source>
</evidence>
<organism evidence="4">
    <name type="scientific">Enterobius vermicularis</name>
    <name type="common">Human pinworm</name>
    <dbReference type="NCBI Taxonomy" id="51028"/>
    <lineage>
        <taxon>Eukaryota</taxon>
        <taxon>Metazoa</taxon>
        <taxon>Ecdysozoa</taxon>
        <taxon>Nematoda</taxon>
        <taxon>Chromadorea</taxon>
        <taxon>Rhabditida</taxon>
        <taxon>Spirurina</taxon>
        <taxon>Oxyuridomorpha</taxon>
        <taxon>Oxyuroidea</taxon>
        <taxon>Oxyuridae</taxon>
        <taxon>Enterobius</taxon>
    </lineage>
</organism>
<dbReference type="PANTHER" id="PTHR14390">
    <property type="entry name" value="G PATCH DOMAIN CONTAINING PROTEIN 3"/>
    <property type="match status" value="1"/>
</dbReference>
<dbReference type="GO" id="GO:0039536">
    <property type="term" value="P:negative regulation of RIG-I signaling pathway"/>
    <property type="evidence" value="ECO:0007669"/>
    <property type="project" value="InterPro"/>
</dbReference>
<dbReference type="AlphaFoldDB" id="A0A158QBC2"/>
<dbReference type="InterPro" id="IPR000467">
    <property type="entry name" value="G_patch_dom"/>
</dbReference>
<dbReference type="PROSITE" id="PS50174">
    <property type="entry name" value="G_PATCH"/>
    <property type="match status" value="1"/>
</dbReference>
<keyword evidence="3" id="KW-1185">Reference proteome</keyword>
<dbReference type="GO" id="GO:0045893">
    <property type="term" value="P:positive regulation of DNA-templated transcription"/>
    <property type="evidence" value="ECO:0007669"/>
    <property type="project" value="TreeGrafter"/>
</dbReference>
<dbReference type="GO" id="GO:0032480">
    <property type="term" value="P:negative regulation of type I interferon production"/>
    <property type="evidence" value="ECO:0007669"/>
    <property type="project" value="InterPro"/>
</dbReference>
<reference evidence="4" key="1">
    <citation type="submission" date="2016-04" db="UniProtKB">
        <authorList>
            <consortium name="WormBaseParasite"/>
        </authorList>
    </citation>
    <scope>IDENTIFICATION</scope>
</reference>
<evidence type="ECO:0000313" key="4">
    <source>
        <dbReference type="WBParaSite" id="EVEC_0000904501-mRNA-1"/>
    </source>
</evidence>
<dbReference type="Pfam" id="PF01585">
    <property type="entry name" value="G-patch"/>
    <property type="match status" value="1"/>
</dbReference>